<name>F6D3H9_METPW</name>
<dbReference type="Proteomes" id="UP000009231">
    <property type="component" value="Chromosome"/>
</dbReference>
<dbReference type="PANTHER" id="PTHR36531:SF6">
    <property type="entry name" value="DNA REPLICATION ATP-DEPENDENT HELICASE_NUCLEASE DNA2"/>
    <property type="match status" value="1"/>
</dbReference>
<keyword evidence="9 13" id="KW-0408">Iron</keyword>
<evidence type="ECO:0000256" key="12">
    <source>
        <dbReference type="ARBA" id="ARBA00023211"/>
    </source>
</evidence>
<organism evidence="15 16">
    <name type="scientific">Methanobacterium paludis (strain DSM 25820 / JCM 18151 / SWAN1)</name>
    <dbReference type="NCBI Taxonomy" id="868131"/>
    <lineage>
        <taxon>Archaea</taxon>
        <taxon>Methanobacteriati</taxon>
        <taxon>Methanobacteriota</taxon>
        <taxon>Methanomada group</taxon>
        <taxon>Methanobacteria</taxon>
        <taxon>Methanobacteriales</taxon>
        <taxon>Methanobacteriaceae</taxon>
        <taxon>Methanobacterium</taxon>
    </lineage>
</organism>
<evidence type="ECO:0000256" key="8">
    <source>
        <dbReference type="ARBA" id="ARBA00022839"/>
    </source>
</evidence>
<dbReference type="InterPro" id="IPR013343">
    <property type="entry name" value="CRISPR-assoc_prot_Cas4"/>
</dbReference>
<sequence length="275" mass="31854">MNGVNMMINVSSISEYIYCPVKSYIKHTERLDIQTTPMITGKLVHEVRRGFEELIKRNMWSVNEKMEIRDIFESLFEDVPEFVENKIQRYHDARLIDLETKKKICRDLKGDVELDSWTVAIKTQKIIRKTRKTGADIVDLLFPPLLLEFSIEDSELNLRGQLDRIEIVDGVYYPVELKTGVPPVKGVWKSDAIQIAAYAILMEQEFNKEVPVGFVDYMGAGQRMPVLVNTSLRNDLVNVLEDMKSMFKNGEIPELMQNPKKCVKCDYADFCEYRA</sequence>
<dbReference type="InterPro" id="IPR038726">
    <property type="entry name" value="PDDEXK_AddAB-type"/>
</dbReference>
<evidence type="ECO:0000313" key="16">
    <source>
        <dbReference type="Proteomes" id="UP000009231"/>
    </source>
</evidence>
<reference evidence="15 16" key="1">
    <citation type="journal article" date="2014" name="Int. J. Syst. Evol. Microbiol.">
        <title>Methanobacterium paludis sp. nov. and a novel strain of Methanobacterium lacus isolated from northern peatlands.</title>
        <authorList>
            <person name="Cadillo-Quiroz H."/>
            <person name="Brauer S.L."/>
            <person name="Goodson N."/>
            <person name="Yavitt J.B."/>
            <person name="Zinder S.H."/>
        </authorList>
    </citation>
    <scope>NUCLEOTIDE SEQUENCE [LARGE SCALE GENOMIC DNA]</scope>
    <source>
        <strain evidence="16">DSM 25820 / JCM 18151 / SWAN1</strain>
    </source>
</reference>
<dbReference type="GO" id="GO:0046872">
    <property type="term" value="F:metal ion binding"/>
    <property type="evidence" value="ECO:0007669"/>
    <property type="project" value="UniProtKB-KW"/>
</dbReference>
<comment type="function">
    <text evidence="13">CRISPR (clustered regularly interspaced short palindromic repeat) is an adaptive immune system that provides protection against mobile genetic elements (viruses, transposable elements and conjugative plasmids). CRISPR clusters contain sequences complementary to antecedent mobile elements and target invading nucleic acids. CRISPR clusters are transcribed and processed into CRISPR RNA (crRNA).</text>
</comment>
<evidence type="ECO:0000256" key="11">
    <source>
        <dbReference type="ARBA" id="ARBA00023118"/>
    </source>
</evidence>
<comment type="cofactor">
    <cofactor evidence="13">
        <name>iron-sulfur cluster</name>
        <dbReference type="ChEBI" id="CHEBI:30408"/>
    </cofactor>
</comment>
<dbReference type="STRING" id="868131.MSWAN_2147"/>
<comment type="similarity">
    <text evidence="2 13">Belongs to the CRISPR-associated exonuclease Cas4 family.</text>
</comment>
<dbReference type="NCBIfam" id="TIGR00372">
    <property type="entry name" value="cas4"/>
    <property type="match status" value="1"/>
</dbReference>
<keyword evidence="16" id="KW-1185">Reference proteome</keyword>
<evidence type="ECO:0000256" key="4">
    <source>
        <dbReference type="ARBA" id="ARBA00020049"/>
    </source>
</evidence>
<evidence type="ECO:0000256" key="3">
    <source>
        <dbReference type="ARBA" id="ARBA00012768"/>
    </source>
</evidence>
<dbReference type="KEGG" id="mew:MSWAN_2147"/>
<protein>
    <recommendedName>
        <fullName evidence="4 13">CRISPR-associated exonuclease Cas4</fullName>
        <ecNumber evidence="3 13">3.1.12.1</ecNumber>
    </recommendedName>
</protein>
<proteinExistence type="inferred from homology"/>
<dbReference type="GO" id="GO:0051536">
    <property type="term" value="F:iron-sulfur cluster binding"/>
    <property type="evidence" value="ECO:0007669"/>
    <property type="project" value="UniProtKB-KW"/>
</dbReference>
<evidence type="ECO:0000256" key="6">
    <source>
        <dbReference type="ARBA" id="ARBA00022723"/>
    </source>
</evidence>
<keyword evidence="12 13" id="KW-0464">Manganese</keyword>
<dbReference type="HOGENOM" id="CLU_1006891_0_0_2"/>
<keyword evidence="11 13" id="KW-0051">Antiviral defense</keyword>
<dbReference type="EMBL" id="CP002772">
    <property type="protein sequence ID" value="AEG19155.1"/>
    <property type="molecule type" value="Genomic_DNA"/>
</dbReference>
<gene>
    <name evidence="15" type="ordered locus">MSWAN_2147</name>
</gene>
<evidence type="ECO:0000256" key="13">
    <source>
        <dbReference type="RuleBase" id="RU365022"/>
    </source>
</evidence>
<evidence type="ECO:0000313" key="15">
    <source>
        <dbReference type="EMBL" id="AEG19155.1"/>
    </source>
</evidence>
<dbReference type="AlphaFoldDB" id="F6D3H9"/>
<keyword evidence="7 13" id="KW-0378">Hydrolase</keyword>
<comment type="cofactor">
    <cofactor evidence="13">
        <name>Mg(2+)</name>
        <dbReference type="ChEBI" id="CHEBI:18420"/>
    </cofactor>
    <cofactor evidence="13">
        <name>Mn(2+)</name>
        <dbReference type="ChEBI" id="CHEBI:29035"/>
    </cofactor>
    <text evidence="13">Mg(2+) or Mn(2+) required for ssDNA cleavage activity.</text>
</comment>
<evidence type="ECO:0000256" key="7">
    <source>
        <dbReference type="ARBA" id="ARBA00022801"/>
    </source>
</evidence>
<keyword evidence="10 13" id="KW-0411">Iron-sulfur</keyword>
<dbReference type="Gene3D" id="3.90.320.10">
    <property type="match status" value="1"/>
</dbReference>
<keyword evidence="6 13" id="KW-0479">Metal-binding</keyword>
<dbReference type="EC" id="3.1.12.1" evidence="3 13"/>
<evidence type="ECO:0000256" key="10">
    <source>
        <dbReference type="ARBA" id="ARBA00023014"/>
    </source>
</evidence>
<evidence type="ECO:0000256" key="1">
    <source>
        <dbReference type="ARBA" id="ARBA00001966"/>
    </source>
</evidence>
<evidence type="ECO:0000256" key="2">
    <source>
        <dbReference type="ARBA" id="ARBA00009189"/>
    </source>
</evidence>
<evidence type="ECO:0000259" key="14">
    <source>
        <dbReference type="Pfam" id="PF12705"/>
    </source>
</evidence>
<dbReference type="eggNOG" id="arCOG00793">
    <property type="taxonomic scope" value="Archaea"/>
</dbReference>
<dbReference type="GO" id="GO:0051607">
    <property type="term" value="P:defense response to virus"/>
    <property type="evidence" value="ECO:0007669"/>
    <property type="project" value="UniProtKB-KW"/>
</dbReference>
<evidence type="ECO:0000256" key="5">
    <source>
        <dbReference type="ARBA" id="ARBA00022722"/>
    </source>
</evidence>
<dbReference type="Pfam" id="PF12705">
    <property type="entry name" value="PDDEXK_1"/>
    <property type="match status" value="1"/>
</dbReference>
<dbReference type="InterPro" id="IPR051827">
    <property type="entry name" value="Cas4_exonuclease"/>
</dbReference>
<dbReference type="GO" id="GO:0004527">
    <property type="term" value="F:exonuclease activity"/>
    <property type="evidence" value="ECO:0007669"/>
    <property type="project" value="UniProtKB-KW"/>
</dbReference>
<evidence type="ECO:0000256" key="9">
    <source>
        <dbReference type="ARBA" id="ARBA00023004"/>
    </source>
</evidence>
<keyword evidence="5 13" id="KW-0540">Nuclease</keyword>
<accession>F6D3H9</accession>
<comment type="cofactor">
    <cofactor evidence="1">
        <name>[4Fe-4S] cluster</name>
        <dbReference type="ChEBI" id="CHEBI:49883"/>
    </cofactor>
</comment>
<keyword evidence="8 13" id="KW-0269">Exonuclease</keyword>
<dbReference type="InterPro" id="IPR011604">
    <property type="entry name" value="PDDEXK-like_dom_sf"/>
</dbReference>
<dbReference type="PANTHER" id="PTHR36531">
    <property type="entry name" value="CRISPR-ASSOCIATED EXONUCLEASE CAS4"/>
    <property type="match status" value="1"/>
</dbReference>
<feature type="domain" description="PD-(D/E)XK endonuclease-like" evidence="14">
    <location>
        <begin position="9"/>
        <end position="272"/>
    </location>
</feature>